<evidence type="ECO:0000313" key="2">
    <source>
        <dbReference type="EMBL" id="JAA84822.1"/>
    </source>
</evidence>
<dbReference type="AlphaFoldDB" id="S4PVY3"/>
<protein>
    <submittedName>
        <fullName evidence="2">PERQ amino acid-rich with GYF domain-containing protein 1</fullName>
    </submittedName>
</protein>
<evidence type="ECO:0000256" key="1">
    <source>
        <dbReference type="SAM" id="MobiDB-lite"/>
    </source>
</evidence>
<reference evidence="2" key="1">
    <citation type="journal article" date="2013" name="BMC Genomics">
        <title>Unscrambling butterfly oogenesis.</title>
        <authorList>
            <person name="Carter J.M."/>
            <person name="Baker S.C."/>
            <person name="Pink R."/>
            <person name="Carter D.R."/>
            <person name="Collins A."/>
            <person name="Tomlin J."/>
            <person name="Gibbs M."/>
            <person name="Breuker C.J."/>
        </authorList>
    </citation>
    <scope>NUCLEOTIDE SEQUENCE</scope>
    <source>
        <tissue evidence="2">Ovary</tissue>
    </source>
</reference>
<accession>S4PVY3</accession>
<feature type="compositionally biased region" description="Low complexity" evidence="1">
    <location>
        <begin position="1"/>
        <end position="20"/>
    </location>
</feature>
<feature type="non-terminal residue" evidence="2">
    <location>
        <position position="114"/>
    </location>
</feature>
<feature type="region of interest" description="Disordered" evidence="1">
    <location>
        <begin position="1"/>
        <end position="23"/>
    </location>
</feature>
<organism evidence="2">
    <name type="scientific">Pararge aegeria</name>
    <name type="common">speckled wood butterfly</name>
    <dbReference type="NCBI Taxonomy" id="116150"/>
    <lineage>
        <taxon>Eukaryota</taxon>
        <taxon>Metazoa</taxon>
        <taxon>Ecdysozoa</taxon>
        <taxon>Arthropoda</taxon>
        <taxon>Hexapoda</taxon>
        <taxon>Insecta</taxon>
        <taxon>Pterygota</taxon>
        <taxon>Neoptera</taxon>
        <taxon>Endopterygota</taxon>
        <taxon>Lepidoptera</taxon>
        <taxon>Glossata</taxon>
        <taxon>Ditrysia</taxon>
        <taxon>Papilionoidea</taxon>
        <taxon>Nymphalidae</taxon>
        <taxon>Satyrinae</taxon>
        <taxon>Satyrini</taxon>
        <taxon>Parargina</taxon>
        <taxon>Pararge</taxon>
    </lineage>
</organism>
<name>S4PVY3_9NEOP</name>
<reference evidence="2" key="2">
    <citation type="submission" date="2013-05" db="EMBL/GenBank/DDBJ databases">
        <authorList>
            <person name="Carter J.-M."/>
            <person name="Baker S.C."/>
            <person name="Pink R."/>
            <person name="Carter D.R.F."/>
            <person name="Collins A."/>
            <person name="Tomlin J."/>
            <person name="Gibbs M."/>
            <person name="Breuker C.J."/>
        </authorList>
    </citation>
    <scope>NUCLEOTIDE SEQUENCE</scope>
    <source>
        <tissue evidence="2">Ovary</tissue>
    </source>
</reference>
<dbReference type="EMBL" id="GAIX01007738">
    <property type="protein sequence ID" value="JAA84822.1"/>
    <property type="molecule type" value="Transcribed_RNA"/>
</dbReference>
<feature type="region of interest" description="Disordered" evidence="1">
    <location>
        <begin position="73"/>
        <end position="114"/>
    </location>
</feature>
<proteinExistence type="predicted"/>
<sequence>APTPSTSSTTRNSNSNQQSRVRLAKRRYGREEMLALCERNAEPPEELKHFELLYQTREKQPFALNTFEEEVRDNMRGGPSSGPMPPERFGAVRGAARGSGTGEPRGRGRLPFVR</sequence>
<feature type="non-terminal residue" evidence="2">
    <location>
        <position position="1"/>
    </location>
</feature>